<feature type="transmembrane region" description="Helical" evidence="1">
    <location>
        <begin position="68"/>
        <end position="86"/>
    </location>
</feature>
<feature type="transmembrane region" description="Helical" evidence="1">
    <location>
        <begin position="6"/>
        <end position="23"/>
    </location>
</feature>
<feature type="transmembrane region" description="Helical" evidence="1">
    <location>
        <begin position="35"/>
        <end position="56"/>
    </location>
</feature>
<protein>
    <submittedName>
        <fullName evidence="2">Uncharacterized protein</fullName>
    </submittedName>
</protein>
<dbReference type="EMBL" id="LOEE01000042">
    <property type="protein sequence ID" value="KXG75031.1"/>
    <property type="molecule type" value="Genomic_DNA"/>
</dbReference>
<accession>A0A140L3A6</accession>
<dbReference type="NCBIfam" id="NF041644">
    <property type="entry name" value="CBO0543_fam"/>
    <property type="match status" value="1"/>
</dbReference>
<comment type="caution">
    <text evidence="2">The sequence shown here is derived from an EMBL/GenBank/DDBJ whole genome shotgun (WGS) entry which is preliminary data.</text>
</comment>
<keyword evidence="1" id="KW-0812">Transmembrane</keyword>
<reference evidence="2 3" key="1">
    <citation type="submission" date="2015-12" db="EMBL/GenBank/DDBJ databases">
        <title>Draft genome sequence of the thermoanaerobe Thermotalea metallivorans, an isolate from the runoff channel of the Great Artesian Basin, Australia.</title>
        <authorList>
            <person name="Patel B.K."/>
        </authorList>
    </citation>
    <scope>NUCLEOTIDE SEQUENCE [LARGE SCALE GENOMIC DNA]</scope>
    <source>
        <strain evidence="2 3">B2-1</strain>
    </source>
</reference>
<evidence type="ECO:0000313" key="2">
    <source>
        <dbReference type="EMBL" id="KXG75031.1"/>
    </source>
</evidence>
<feature type="transmembrane region" description="Helical" evidence="1">
    <location>
        <begin position="130"/>
        <end position="151"/>
    </location>
</feature>
<evidence type="ECO:0000313" key="3">
    <source>
        <dbReference type="Proteomes" id="UP000070456"/>
    </source>
</evidence>
<evidence type="ECO:0000256" key="1">
    <source>
        <dbReference type="SAM" id="Phobius"/>
    </source>
</evidence>
<gene>
    <name evidence="2" type="ORF">AN619_20010</name>
</gene>
<dbReference type="Proteomes" id="UP000070456">
    <property type="component" value="Unassembled WGS sequence"/>
</dbReference>
<name>A0A140L3A6_9FIRM</name>
<proteinExistence type="predicted"/>
<feature type="transmembrane region" description="Helical" evidence="1">
    <location>
        <begin position="98"/>
        <end position="118"/>
    </location>
</feature>
<dbReference type="AlphaFoldDB" id="A0A140L3A6"/>
<sequence>MDHRIWDFVYSAGAILSVWILFFQLAHRRRWREYYVAFGFSGLIAMVICIWAYVYKYWYYPSGFYDDFFSMMIKDVAFFSVFGMLYTHFMRKELHKNILLVAAMALVNTGFEAATLNFTNLVGYYDKMNYYITFITYCIGYLFVMIHNYIFGNTNLKK</sequence>
<keyword evidence="3" id="KW-1185">Reference proteome</keyword>
<organism evidence="2 3">
    <name type="scientific">Thermotalea metallivorans</name>
    <dbReference type="NCBI Taxonomy" id="520762"/>
    <lineage>
        <taxon>Bacteria</taxon>
        <taxon>Bacillati</taxon>
        <taxon>Bacillota</taxon>
        <taxon>Clostridia</taxon>
        <taxon>Peptostreptococcales</taxon>
        <taxon>Thermotaleaceae</taxon>
        <taxon>Thermotalea</taxon>
    </lineage>
</organism>
<dbReference type="RefSeq" id="WP_068556543.1">
    <property type="nucleotide sequence ID" value="NZ_LOEE01000042.1"/>
</dbReference>
<keyword evidence="1" id="KW-1133">Transmembrane helix</keyword>
<dbReference type="InterPro" id="IPR048147">
    <property type="entry name" value="CBO0543-like"/>
</dbReference>
<keyword evidence="1" id="KW-0472">Membrane</keyword>